<evidence type="ECO:0000313" key="3">
    <source>
        <dbReference type="Proteomes" id="UP001165678"/>
    </source>
</evidence>
<evidence type="ECO:0000313" key="2">
    <source>
        <dbReference type="EMBL" id="MCX2523575.1"/>
    </source>
</evidence>
<dbReference type="Proteomes" id="UP001165678">
    <property type="component" value="Unassembled WGS sequence"/>
</dbReference>
<dbReference type="PANTHER" id="PTHR43190:SF3">
    <property type="entry name" value="N-ACETYL-D-GLUCOSAMINE KINASE"/>
    <property type="match status" value="1"/>
</dbReference>
<dbReference type="AlphaFoldDB" id="A0AA41ZMF6"/>
<gene>
    <name evidence="2" type="ORF">OQ287_04920</name>
</gene>
<proteinExistence type="predicted"/>
<organism evidence="2 3">
    <name type="scientific">Larsenimonas rhizosphaerae</name>
    <dbReference type="NCBI Taxonomy" id="2944682"/>
    <lineage>
        <taxon>Bacteria</taxon>
        <taxon>Pseudomonadati</taxon>
        <taxon>Pseudomonadota</taxon>
        <taxon>Gammaproteobacteria</taxon>
        <taxon>Oceanospirillales</taxon>
        <taxon>Halomonadaceae</taxon>
        <taxon>Larsenimonas</taxon>
    </lineage>
</organism>
<dbReference type="CDD" id="cd24082">
    <property type="entry name" value="ASKHA_NBD_GspK-like"/>
    <property type="match status" value="1"/>
</dbReference>
<feature type="domain" description="ATPase BadF/BadG/BcrA/BcrD type" evidence="1">
    <location>
        <begin position="13"/>
        <end position="242"/>
    </location>
</feature>
<dbReference type="PANTHER" id="PTHR43190">
    <property type="entry name" value="N-ACETYL-D-GLUCOSAMINE KINASE"/>
    <property type="match status" value="1"/>
</dbReference>
<dbReference type="InterPro" id="IPR002731">
    <property type="entry name" value="ATPase_BadF"/>
</dbReference>
<comment type="caution">
    <text evidence="2">The sequence shown here is derived from an EMBL/GenBank/DDBJ whole genome shotgun (WGS) entry which is preliminary data.</text>
</comment>
<dbReference type="RefSeq" id="WP_250937243.1">
    <property type="nucleotide sequence ID" value="NZ_JAMLJK010000001.1"/>
</dbReference>
<dbReference type="InterPro" id="IPR052519">
    <property type="entry name" value="Euk-type_GlcNAc_Kinase"/>
</dbReference>
<dbReference type="Pfam" id="PF01869">
    <property type="entry name" value="BcrAD_BadFG"/>
    <property type="match status" value="1"/>
</dbReference>
<accession>A0AA41ZMF6</accession>
<dbReference type="SUPFAM" id="SSF53067">
    <property type="entry name" value="Actin-like ATPase domain"/>
    <property type="match status" value="2"/>
</dbReference>
<evidence type="ECO:0000259" key="1">
    <source>
        <dbReference type="Pfam" id="PF01869"/>
    </source>
</evidence>
<dbReference type="InterPro" id="IPR043129">
    <property type="entry name" value="ATPase_NBD"/>
</dbReference>
<sequence>MTLSETGTARIIVDGGGTGTRLLYHATNGVTIEVTGEASALSLGVISAWQVIEALACRAATEAGESLDWTRCALAAGLAGMNHVEWRDAFASQAPACRMLVLESDAVTSLWGAHPERAGVMLALGTGSIGAMRDEGGNHRLLGGYGFPAGDEASGAWLGLHVLPHLQKGLDGRGPADALCQALADALDVATPEALVSRFAGASARDYGLLAPVVLRQAGHPVAAALLARAGQEMALMIDALDPEGSYPVALTGSLGPLLAPWLPDRLARRYVPATGSALDGGACLLQRALTAGRALS</sequence>
<protein>
    <recommendedName>
        <fullName evidence="1">ATPase BadF/BadG/BcrA/BcrD type domain-containing protein</fullName>
    </recommendedName>
</protein>
<keyword evidence="3" id="KW-1185">Reference proteome</keyword>
<dbReference type="Gene3D" id="3.30.420.40">
    <property type="match status" value="2"/>
</dbReference>
<reference evidence="2" key="1">
    <citation type="submission" date="2022-11" db="EMBL/GenBank/DDBJ databases">
        <title>Larsenimonas rhizosphaerae sp. nov., isolated from a tidal mudflat.</title>
        <authorList>
            <person name="Lee S.D."/>
            <person name="Kim I.S."/>
        </authorList>
    </citation>
    <scope>NUCLEOTIDE SEQUENCE</scope>
    <source>
        <strain evidence="2">GH2-1</strain>
    </source>
</reference>
<dbReference type="EMBL" id="JAPIVE010000001">
    <property type="protein sequence ID" value="MCX2523575.1"/>
    <property type="molecule type" value="Genomic_DNA"/>
</dbReference>
<name>A0AA41ZMF6_9GAMM</name>